<feature type="domain" description="DUF4116" evidence="1">
    <location>
        <begin position="55"/>
        <end position="92"/>
    </location>
</feature>
<reference evidence="2" key="1">
    <citation type="submission" date="2023-08" db="EMBL/GenBank/DDBJ databases">
        <authorList>
            <person name="Chen Y."/>
            <person name="Shah S."/>
            <person name="Dougan E. K."/>
            <person name="Thang M."/>
            <person name="Chan C."/>
        </authorList>
    </citation>
    <scope>NUCLEOTIDE SEQUENCE</scope>
</reference>
<accession>A0AA36HVP0</accession>
<name>A0AA36HVP0_9DINO</name>
<dbReference type="AlphaFoldDB" id="A0AA36HVP0"/>
<dbReference type="Pfam" id="PF13475">
    <property type="entry name" value="DUF4116"/>
    <property type="match status" value="2"/>
</dbReference>
<feature type="non-terminal residue" evidence="2">
    <location>
        <position position="1"/>
    </location>
</feature>
<proteinExistence type="predicted"/>
<keyword evidence="3" id="KW-1185">Reference proteome</keyword>
<feature type="domain" description="DUF4116" evidence="1">
    <location>
        <begin position="2"/>
        <end position="38"/>
    </location>
</feature>
<organism evidence="2 3">
    <name type="scientific">Effrenium voratum</name>
    <dbReference type="NCBI Taxonomy" id="2562239"/>
    <lineage>
        <taxon>Eukaryota</taxon>
        <taxon>Sar</taxon>
        <taxon>Alveolata</taxon>
        <taxon>Dinophyceae</taxon>
        <taxon>Suessiales</taxon>
        <taxon>Symbiodiniaceae</taxon>
        <taxon>Effrenium</taxon>
    </lineage>
</organism>
<dbReference type="Proteomes" id="UP001178507">
    <property type="component" value="Unassembled WGS sequence"/>
</dbReference>
<evidence type="ECO:0000313" key="3">
    <source>
        <dbReference type="Proteomes" id="UP001178507"/>
    </source>
</evidence>
<evidence type="ECO:0000259" key="1">
    <source>
        <dbReference type="Pfam" id="PF13475"/>
    </source>
</evidence>
<dbReference type="EMBL" id="CAUJNA010000370">
    <property type="protein sequence ID" value="CAJ1376211.1"/>
    <property type="molecule type" value="Genomic_DNA"/>
</dbReference>
<comment type="caution">
    <text evidence="2">The sequence shown here is derived from an EMBL/GenBank/DDBJ whole genome shotgun (WGS) entry which is preliminary data.</text>
</comment>
<gene>
    <name evidence="2" type="ORF">EVOR1521_LOCUS5325</name>
</gene>
<sequence length="118" mass="13034">GDRGLVLAAVAENGNALEFAEAMLRGDRDFVLEALRQTAAAAPAVAFVAEELLKDSSFVLEAVRMNPWTIGYLPADFQRHPEIVQEAVKRNGRRWNPLHPNCKASGRTTWARRYEGAA</sequence>
<protein>
    <recommendedName>
        <fullName evidence="1">DUF4116 domain-containing protein</fullName>
    </recommendedName>
</protein>
<dbReference type="InterPro" id="IPR025197">
    <property type="entry name" value="DUF4116"/>
</dbReference>
<evidence type="ECO:0000313" key="2">
    <source>
        <dbReference type="EMBL" id="CAJ1376211.1"/>
    </source>
</evidence>